<organism evidence="2 3">
    <name type="scientific">Gemmata palustris</name>
    <dbReference type="NCBI Taxonomy" id="2822762"/>
    <lineage>
        <taxon>Bacteria</taxon>
        <taxon>Pseudomonadati</taxon>
        <taxon>Planctomycetota</taxon>
        <taxon>Planctomycetia</taxon>
        <taxon>Gemmatales</taxon>
        <taxon>Gemmataceae</taxon>
        <taxon>Gemmata</taxon>
    </lineage>
</organism>
<evidence type="ECO:0000313" key="3">
    <source>
        <dbReference type="Proteomes" id="UP000676565"/>
    </source>
</evidence>
<evidence type="ECO:0008006" key="4">
    <source>
        <dbReference type="Google" id="ProtNLM"/>
    </source>
</evidence>
<proteinExistence type="predicted"/>
<keyword evidence="3" id="KW-1185">Reference proteome</keyword>
<comment type="caution">
    <text evidence="2">The sequence shown here is derived from an EMBL/GenBank/DDBJ whole genome shotgun (WGS) entry which is preliminary data.</text>
</comment>
<dbReference type="RefSeq" id="WP_210653037.1">
    <property type="nucleotide sequence ID" value="NZ_JAGKQQ010000001.1"/>
</dbReference>
<protein>
    <recommendedName>
        <fullName evidence="4">ATP-binding protein</fullName>
    </recommendedName>
</protein>
<dbReference type="InterPro" id="IPR027417">
    <property type="entry name" value="P-loop_NTPase"/>
</dbReference>
<evidence type="ECO:0000313" key="2">
    <source>
        <dbReference type="EMBL" id="MBP3954929.1"/>
    </source>
</evidence>
<feature type="region of interest" description="Disordered" evidence="1">
    <location>
        <begin position="292"/>
        <end position="313"/>
    </location>
</feature>
<name>A0ABS5BMH8_9BACT</name>
<dbReference type="SUPFAM" id="SSF52540">
    <property type="entry name" value="P-loop containing nucleoside triphosphate hydrolases"/>
    <property type="match status" value="1"/>
</dbReference>
<gene>
    <name evidence="2" type="ORF">J8F10_06495</name>
</gene>
<sequence>MDFEINRGICADRVASVALGRSPGCYIYGRAGIGKSKCAKDKMAQLGVEYIEHKGSMTGLGFFDTLQDHPDKIHLFDDMEAILSDAKGQVFVRAATESTDSAERFAPRLVKYKTKKSTEQFCFTGGLVMLGNIPPGMGHVDRAIDSRLQPIEYEISDEEAKAIIWSMAETSLIVTCPEARKEVAEFVIETCEKCGERLNPRHFEKALKERKGHDEGICSSDWRDLVRTNIRGRIERANYASKAMTDEAKLQLIIGLQAIPNDKERIKVWVERTKREVATYYRWLKKARDKGMIPPRGSQDIEPDFGADDADAA</sequence>
<accession>A0ABS5BMH8</accession>
<evidence type="ECO:0000256" key="1">
    <source>
        <dbReference type="SAM" id="MobiDB-lite"/>
    </source>
</evidence>
<dbReference type="Proteomes" id="UP000676565">
    <property type="component" value="Unassembled WGS sequence"/>
</dbReference>
<feature type="compositionally biased region" description="Acidic residues" evidence="1">
    <location>
        <begin position="301"/>
        <end position="313"/>
    </location>
</feature>
<reference evidence="2 3" key="1">
    <citation type="submission" date="2021-04" db="EMBL/GenBank/DDBJ databases">
        <authorList>
            <person name="Ivanova A."/>
        </authorList>
    </citation>
    <scope>NUCLEOTIDE SEQUENCE [LARGE SCALE GENOMIC DNA]</scope>
    <source>
        <strain evidence="2 3">G18</strain>
    </source>
</reference>
<dbReference type="EMBL" id="JAGKQQ010000001">
    <property type="protein sequence ID" value="MBP3954929.1"/>
    <property type="molecule type" value="Genomic_DNA"/>
</dbReference>